<protein>
    <submittedName>
        <fullName evidence="2">Uncharacterized protein</fullName>
    </submittedName>
</protein>
<accession>A0A5N6MJ77</accession>
<dbReference type="AlphaFoldDB" id="A0A5N6MJ77"/>
<reference evidence="2 3" key="1">
    <citation type="submission" date="2019-05" db="EMBL/GenBank/DDBJ databases">
        <title>Mikania micrantha, genome provides insights into the molecular mechanism of rapid growth.</title>
        <authorList>
            <person name="Liu B."/>
        </authorList>
    </citation>
    <scope>NUCLEOTIDE SEQUENCE [LARGE SCALE GENOMIC DNA]</scope>
    <source>
        <strain evidence="2">NLD-2019</strain>
        <tissue evidence="2">Leaf</tissue>
    </source>
</reference>
<gene>
    <name evidence="2" type="ORF">E3N88_29361</name>
</gene>
<sequence>MISPVTYGRRESVAYPFAGVLFSGFQVRLVLNALMADQVLEGSVAVKDNGRSSVAVKDKGEHTKAFLRVLKYTDGSVLEGFDNLRNQRVAPIQWTMRNLDDRNRLLACILHICKDALGRLPKVVGIDIVELALWAKEHNSTDSKKQNLKDGPSGNLLSEGDTTVTVGNNLLSQTEEEEMEALLGTYVMGIGKAEIFSERLKRELHALEAANVHAILEREHLIDDVNYS</sequence>
<dbReference type="EMBL" id="SZYD01000015">
    <property type="protein sequence ID" value="KAD3640138.1"/>
    <property type="molecule type" value="Genomic_DNA"/>
</dbReference>
<dbReference type="GO" id="GO:0005886">
    <property type="term" value="C:plasma membrane"/>
    <property type="evidence" value="ECO:0007669"/>
    <property type="project" value="TreeGrafter"/>
</dbReference>
<comment type="caution">
    <text evidence="2">The sequence shown here is derived from an EMBL/GenBank/DDBJ whole genome shotgun (WGS) entry which is preliminary data.</text>
</comment>
<keyword evidence="3" id="KW-1185">Reference proteome</keyword>
<evidence type="ECO:0000313" key="3">
    <source>
        <dbReference type="Proteomes" id="UP000326396"/>
    </source>
</evidence>
<dbReference type="PANTHER" id="PTHR16092:SF32">
    <property type="entry name" value="EXOCYST COMPLEX COMPONENT SEC3"/>
    <property type="match status" value="1"/>
</dbReference>
<dbReference type="GO" id="GO:0006893">
    <property type="term" value="P:Golgi to plasma membrane transport"/>
    <property type="evidence" value="ECO:0007669"/>
    <property type="project" value="TreeGrafter"/>
</dbReference>
<evidence type="ECO:0000313" key="2">
    <source>
        <dbReference type="EMBL" id="KAD3640138.1"/>
    </source>
</evidence>
<organism evidence="2 3">
    <name type="scientific">Mikania micrantha</name>
    <name type="common">bitter vine</name>
    <dbReference type="NCBI Taxonomy" id="192012"/>
    <lineage>
        <taxon>Eukaryota</taxon>
        <taxon>Viridiplantae</taxon>
        <taxon>Streptophyta</taxon>
        <taxon>Embryophyta</taxon>
        <taxon>Tracheophyta</taxon>
        <taxon>Spermatophyta</taxon>
        <taxon>Magnoliopsida</taxon>
        <taxon>eudicotyledons</taxon>
        <taxon>Gunneridae</taxon>
        <taxon>Pentapetalae</taxon>
        <taxon>asterids</taxon>
        <taxon>campanulids</taxon>
        <taxon>Asterales</taxon>
        <taxon>Asteraceae</taxon>
        <taxon>Asteroideae</taxon>
        <taxon>Heliantheae alliance</taxon>
        <taxon>Eupatorieae</taxon>
        <taxon>Mikania</taxon>
    </lineage>
</organism>
<dbReference type="GO" id="GO:0006887">
    <property type="term" value="P:exocytosis"/>
    <property type="evidence" value="ECO:0007669"/>
    <property type="project" value="TreeGrafter"/>
</dbReference>
<dbReference type="OrthoDB" id="27109at2759"/>
<dbReference type="PANTHER" id="PTHR16092">
    <property type="entry name" value="SEC3/SYNTAXIN-RELATED"/>
    <property type="match status" value="1"/>
</dbReference>
<dbReference type="GO" id="GO:0005546">
    <property type="term" value="F:phosphatidylinositol-4,5-bisphosphate binding"/>
    <property type="evidence" value="ECO:0007669"/>
    <property type="project" value="TreeGrafter"/>
</dbReference>
<evidence type="ECO:0000256" key="1">
    <source>
        <dbReference type="SAM" id="MobiDB-lite"/>
    </source>
</evidence>
<name>A0A5N6MJ77_9ASTR</name>
<proteinExistence type="predicted"/>
<feature type="region of interest" description="Disordered" evidence="1">
    <location>
        <begin position="142"/>
        <end position="162"/>
    </location>
</feature>
<dbReference type="GO" id="GO:0000145">
    <property type="term" value="C:exocyst"/>
    <property type="evidence" value="ECO:0007669"/>
    <property type="project" value="TreeGrafter"/>
</dbReference>
<dbReference type="Proteomes" id="UP000326396">
    <property type="component" value="Linkage Group LG5"/>
</dbReference>